<evidence type="ECO:0008006" key="3">
    <source>
        <dbReference type="Google" id="ProtNLM"/>
    </source>
</evidence>
<accession>A0ABW2Z9J1</accession>
<dbReference type="EMBL" id="JBHTIC010000011">
    <property type="protein sequence ID" value="MFD0762664.1"/>
    <property type="molecule type" value="Genomic_DNA"/>
</dbReference>
<name>A0ABW2Z9J1_9FLAO</name>
<dbReference type="Proteomes" id="UP001597032">
    <property type="component" value="Unassembled WGS sequence"/>
</dbReference>
<evidence type="ECO:0000313" key="2">
    <source>
        <dbReference type="Proteomes" id="UP001597032"/>
    </source>
</evidence>
<feature type="non-terminal residue" evidence="1">
    <location>
        <position position="195"/>
    </location>
</feature>
<gene>
    <name evidence="1" type="ORF">ACFQZW_11260</name>
</gene>
<proteinExistence type="predicted"/>
<sequence>MVKKIPQLKHIFLFFIFFVFSINQISANAKNLKLLSTSNNFSLANYLWVNNQTAEEGFTAYFKKIEAEIFNKTYLKINSNEEFDTNLAVTANCKDITVQLDSAGNVNIAEDAINDGSTGIGTLSFDTDITSFTCANIGSNNVVLTVIDDFDNSTDTCNAIVTVVDNEAPVPDVANLTAITGQCSATIVSAPTATD</sequence>
<protein>
    <recommendedName>
        <fullName evidence="3">HYR domain-containing protein</fullName>
    </recommendedName>
</protein>
<comment type="caution">
    <text evidence="1">The sequence shown here is derived from an EMBL/GenBank/DDBJ whole genome shotgun (WGS) entry which is preliminary data.</text>
</comment>
<keyword evidence="2" id="KW-1185">Reference proteome</keyword>
<evidence type="ECO:0000313" key="1">
    <source>
        <dbReference type="EMBL" id="MFD0762664.1"/>
    </source>
</evidence>
<reference evidence="2" key="1">
    <citation type="journal article" date="2019" name="Int. J. Syst. Evol. Microbiol.">
        <title>The Global Catalogue of Microorganisms (GCM) 10K type strain sequencing project: providing services to taxonomists for standard genome sequencing and annotation.</title>
        <authorList>
            <consortium name="The Broad Institute Genomics Platform"/>
            <consortium name="The Broad Institute Genome Sequencing Center for Infectious Disease"/>
            <person name="Wu L."/>
            <person name="Ma J."/>
        </authorList>
    </citation>
    <scope>NUCLEOTIDE SEQUENCE [LARGE SCALE GENOMIC DNA]</scope>
    <source>
        <strain evidence="2">CCUG 60022</strain>
    </source>
</reference>
<organism evidence="1 2">
    <name type="scientific">Lutibacter aestuarii</name>
    <dbReference type="NCBI Taxonomy" id="861111"/>
    <lineage>
        <taxon>Bacteria</taxon>
        <taxon>Pseudomonadati</taxon>
        <taxon>Bacteroidota</taxon>
        <taxon>Flavobacteriia</taxon>
        <taxon>Flavobacteriales</taxon>
        <taxon>Flavobacteriaceae</taxon>
        <taxon>Lutibacter</taxon>
    </lineage>
</organism>
<dbReference type="RefSeq" id="WP_386783083.1">
    <property type="nucleotide sequence ID" value="NZ_JBHTIC010000011.1"/>
</dbReference>